<proteinExistence type="predicted"/>
<gene>
    <name evidence="1" type="ORF">P5673_017507</name>
</gene>
<dbReference type="AlphaFoldDB" id="A0AAD9QFH3"/>
<reference evidence="1" key="1">
    <citation type="journal article" date="2023" name="G3 (Bethesda)">
        <title>Whole genome assembly and annotation of the endangered Caribbean coral Acropora cervicornis.</title>
        <authorList>
            <person name="Selwyn J.D."/>
            <person name="Vollmer S.V."/>
        </authorList>
    </citation>
    <scope>NUCLEOTIDE SEQUENCE</scope>
    <source>
        <strain evidence="1">K2</strain>
    </source>
</reference>
<dbReference type="Proteomes" id="UP001249851">
    <property type="component" value="Unassembled WGS sequence"/>
</dbReference>
<evidence type="ECO:0000313" key="1">
    <source>
        <dbReference type="EMBL" id="KAK2559930.1"/>
    </source>
</evidence>
<name>A0AAD9QFH3_ACRCE</name>
<comment type="caution">
    <text evidence="1">The sequence shown here is derived from an EMBL/GenBank/DDBJ whole genome shotgun (WGS) entry which is preliminary data.</text>
</comment>
<protein>
    <submittedName>
        <fullName evidence="1">Uncharacterized protein</fullName>
    </submittedName>
</protein>
<accession>A0AAD9QFH3</accession>
<sequence length="40" mass="4255">MLYFCGDPSGADSGFLNRRGVGGWGMGVADINRPPSLNLR</sequence>
<organism evidence="1 2">
    <name type="scientific">Acropora cervicornis</name>
    <name type="common">Staghorn coral</name>
    <dbReference type="NCBI Taxonomy" id="6130"/>
    <lineage>
        <taxon>Eukaryota</taxon>
        <taxon>Metazoa</taxon>
        <taxon>Cnidaria</taxon>
        <taxon>Anthozoa</taxon>
        <taxon>Hexacorallia</taxon>
        <taxon>Scleractinia</taxon>
        <taxon>Astrocoeniina</taxon>
        <taxon>Acroporidae</taxon>
        <taxon>Acropora</taxon>
    </lineage>
</organism>
<reference evidence="1" key="2">
    <citation type="journal article" date="2023" name="Science">
        <title>Genomic signatures of disease resistance in endangered staghorn corals.</title>
        <authorList>
            <person name="Vollmer S.V."/>
            <person name="Selwyn J.D."/>
            <person name="Despard B.A."/>
            <person name="Roesel C.L."/>
        </authorList>
    </citation>
    <scope>NUCLEOTIDE SEQUENCE</scope>
    <source>
        <strain evidence="1">K2</strain>
    </source>
</reference>
<keyword evidence="2" id="KW-1185">Reference proteome</keyword>
<dbReference type="EMBL" id="JARQWQ010000038">
    <property type="protein sequence ID" value="KAK2559930.1"/>
    <property type="molecule type" value="Genomic_DNA"/>
</dbReference>
<evidence type="ECO:0000313" key="2">
    <source>
        <dbReference type="Proteomes" id="UP001249851"/>
    </source>
</evidence>